<evidence type="ECO:0000256" key="4">
    <source>
        <dbReference type="ARBA" id="ARBA00023235"/>
    </source>
</evidence>
<dbReference type="PANTHER" id="PTHR21568">
    <property type="entry name" value="TRNA PSEUDOURIDINE SYNTHASE PUS10"/>
    <property type="match status" value="1"/>
</dbReference>
<comment type="caution">
    <text evidence="7">The sequence shown here is derived from an EMBL/GenBank/DDBJ whole genome shotgun (WGS) entry which is preliminary data.</text>
</comment>
<dbReference type="GO" id="GO:0160148">
    <property type="term" value="F:tRNA pseudouridine(55) synthase activity"/>
    <property type="evidence" value="ECO:0007669"/>
    <property type="project" value="UniProtKB-EC"/>
</dbReference>
<evidence type="ECO:0000259" key="5">
    <source>
        <dbReference type="Pfam" id="PF21237"/>
    </source>
</evidence>
<dbReference type="GO" id="GO:0003723">
    <property type="term" value="F:RNA binding"/>
    <property type="evidence" value="ECO:0007669"/>
    <property type="project" value="InterPro"/>
</dbReference>
<reference evidence="7 8" key="1">
    <citation type="submission" date="2020-12" db="EMBL/GenBank/DDBJ databases">
        <title>Metabolic potential, ecology and presence of endohyphal bacteria is reflected in genomic diversity of Mucoromycotina.</title>
        <authorList>
            <person name="Muszewska A."/>
            <person name="Okrasinska A."/>
            <person name="Steczkiewicz K."/>
            <person name="Drgas O."/>
            <person name="Orlowska M."/>
            <person name="Perlinska-Lenart U."/>
            <person name="Aleksandrzak-Piekarczyk T."/>
            <person name="Szatraj K."/>
            <person name="Zielenkiewicz U."/>
            <person name="Pilsyk S."/>
            <person name="Malc E."/>
            <person name="Mieczkowski P."/>
            <person name="Kruszewska J.S."/>
            <person name="Biernat P."/>
            <person name="Pawlowska J."/>
        </authorList>
    </citation>
    <scope>NUCLEOTIDE SEQUENCE [LARGE SCALE GENOMIC DNA]</scope>
    <source>
        <strain evidence="7 8">CBS 142.35</strain>
    </source>
</reference>
<dbReference type="Proteomes" id="UP000646827">
    <property type="component" value="Unassembled WGS sequence"/>
</dbReference>
<dbReference type="Gene3D" id="3.30.70.2510">
    <property type="match status" value="1"/>
</dbReference>
<dbReference type="Gene3D" id="1.10.10.2050">
    <property type="match status" value="1"/>
</dbReference>
<organism evidence="7 8">
    <name type="scientific">Circinella minor</name>
    <dbReference type="NCBI Taxonomy" id="1195481"/>
    <lineage>
        <taxon>Eukaryota</taxon>
        <taxon>Fungi</taxon>
        <taxon>Fungi incertae sedis</taxon>
        <taxon>Mucoromycota</taxon>
        <taxon>Mucoromycotina</taxon>
        <taxon>Mucoromycetes</taxon>
        <taxon>Mucorales</taxon>
        <taxon>Lichtheimiaceae</taxon>
        <taxon>Circinella</taxon>
    </lineage>
</organism>
<proteinExistence type="inferred from homology"/>
<dbReference type="PANTHER" id="PTHR21568:SF0">
    <property type="entry name" value="TRNA PSEUDOURIDINE SYNTHASE PUS10"/>
    <property type="match status" value="1"/>
</dbReference>
<dbReference type="SUPFAM" id="SSF55120">
    <property type="entry name" value="Pseudouridine synthase"/>
    <property type="match status" value="1"/>
</dbReference>
<dbReference type="EMBL" id="JAEPRB010000049">
    <property type="protein sequence ID" value="KAG2224080.1"/>
    <property type="molecule type" value="Genomic_DNA"/>
</dbReference>
<dbReference type="InterPro" id="IPR039894">
    <property type="entry name" value="Pus10-like"/>
</dbReference>
<accession>A0A8H7S778</accession>
<evidence type="ECO:0000313" key="7">
    <source>
        <dbReference type="EMBL" id="KAG2224080.1"/>
    </source>
</evidence>
<sequence>MSAITTVETIKQCIINAAIGNDSDKYFDTGLSAIRILLETQCCYRCCLRFLNAHDLNLFTLSEQELNSLFSQLLEQKKDDANTTKKDFVCTACVGALQYAETFIDDIGKRLEEENYQTKNINLTCTLPIGLLSRDRLLQFYLSDMLKMDKLIDSPRDPKEPFKFIIAGQIKDKFGVELWNNGPLRMTVVTEHEPTAQEHMFLTQVENPVLKVRTKRRKGKVQIWGDSRATVVEALKALKDTEARSLTTIPPAPQTIKATLSSVQLVHDAAFVGGRYLKNSREYSQTPWTIKGKKLAENSVSECICETLKKHYRADDYKFVSSGREDANVRMLGTGRPFYCELINPRRVTFKKDELAAMQDEINSLPTKDDVQLRDLASIKQTDTKTIKEGEEFKRKTYRALVWVSSPVTDEIIDKVNKAGSQPFKIQQNTPARVFQRRAGIIREKEIHFCKVAKPANVREDTKEESEKHFAVVTMNTQAGTYIKEFIHGDLGRTQPNFASLAGVQAADLIELDVTDVDLEWPPQK</sequence>
<dbReference type="Pfam" id="PF21237">
    <property type="entry name" value="Pus10_N_euk"/>
    <property type="match status" value="1"/>
</dbReference>
<keyword evidence="8" id="KW-1185">Reference proteome</keyword>
<comment type="similarity">
    <text evidence="1">Belongs to the pseudouridine synthase Pus10 family.</text>
</comment>
<dbReference type="FunFam" id="3.30.70.2510:FF:000001">
    <property type="entry name" value="tRNA pseudouridine synthase Pus10"/>
    <property type="match status" value="1"/>
</dbReference>
<evidence type="ECO:0000256" key="3">
    <source>
        <dbReference type="ARBA" id="ARBA00022694"/>
    </source>
</evidence>
<dbReference type="Gene3D" id="3.30.70.3190">
    <property type="match status" value="1"/>
</dbReference>
<dbReference type="AlphaFoldDB" id="A0A8H7S778"/>
<evidence type="ECO:0000313" key="8">
    <source>
        <dbReference type="Proteomes" id="UP000646827"/>
    </source>
</evidence>
<keyword evidence="3" id="KW-0819">tRNA processing</keyword>
<evidence type="ECO:0000256" key="2">
    <source>
        <dbReference type="ARBA" id="ARBA00012787"/>
    </source>
</evidence>
<feature type="domain" description="Pus10 N-terminal eukaryotes" evidence="5">
    <location>
        <begin position="90"/>
        <end position="263"/>
    </location>
</feature>
<dbReference type="Pfam" id="PF21238">
    <property type="entry name" value="Pus10_C"/>
    <property type="match status" value="1"/>
</dbReference>
<dbReference type="EC" id="5.4.99.25" evidence="2"/>
<dbReference type="InterPro" id="IPR048741">
    <property type="entry name" value="Pus10-like_C"/>
</dbReference>
<evidence type="ECO:0000259" key="6">
    <source>
        <dbReference type="Pfam" id="PF21238"/>
    </source>
</evidence>
<dbReference type="InterPro" id="IPR048742">
    <property type="entry name" value="Pus10_N_euk"/>
</dbReference>
<dbReference type="InterPro" id="IPR020103">
    <property type="entry name" value="PsdUridine_synth_cat_dom_sf"/>
</dbReference>
<name>A0A8H7S778_9FUNG</name>
<keyword evidence="4" id="KW-0413">Isomerase</keyword>
<gene>
    <name evidence="7" type="ORF">INT45_004961</name>
</gene>
<dbReference type="GO" id="GO:0031119">
    <property type="term" value="P:tRNA pseudouridine synthesis"/>
    <property type="evidence" value="ECO:0007669"/>
    <property type="project" value="TreeGrafter"/>
</dbReference>
<protein>
    <recommendedName>
        <fullName evidence="2">tRNA pseudouridine(55) synthase</fullName>
        <ecNumber evidence="2">5.4.99.25</ecNumber>
    </recommendedName>
</protein>
<evidence type="ECO:0000256" key="1">
    <source>
        <dbReference type="ARBA" id="ARBA00009652"/>
    </source>
</evidence>
<feature type="domain" description="Pus10-like C-terminal" evidence="6">
    <location>
        <begin position="271"/>
        <end position="518"/>
    </location>
</feature>
<dbReference type="OrthoDB" id="271937at2759"/>